<accession>A0A7R9AAN7</accession>
<dbReference type="PROSITE" id="PS00028">
    <property type="entry name" value="ZINC_FINGER_C2H2_1"/>
    <property type="match status" value="1"/>
</dbReference>
<gene>
    <name evidence="9" type="ORF">DSTB1V02_LOCUS10251</name>
</gene>
<evidence type="ECO:0000256" key="3">
    <source>
        <dbReference type="ARBA" id="ARBA00022833"/>
    </source>
</evidence>
<evidence type="ECO:0000256" key="5">
    <source>
        <dbReference type="PROSITE-ProRule" id="PRU00042"/>
    </source>
</evidence>
<dbReference type="Gene3D" id="3.30.160.60">
    <property type="entry name" value="Classic Zinc Finger"/>
    <property type="match status" value="1"/>
</dbReference>
<dbReference type="EMBL" id="LR902393">
    <property type="protein sequence ID" value="CAD7250478.1"/>
    <property type="molecule type" value="Genomic_DNA"/>
</dbReference>
<dbReference type="Pfam" id="PF00226">
    <property type="entry name" value="DnaJ"/>
    <property type="match status" value="1"/>
</dbReference>
<proteinExistence type="predicted"/>
<feature type="region of interest" description="Disordered" evidence="6">
    <location>
        <begin position="285"/>
        <end position="313"/>
    </location>
</feature>
<dbReference type="GO" id="GO:0005737">
    <property type="term" value="C:cytoplasm"/>
    <property type="evidence" value="ECO:0007669"/>
    <property type="project" value="TreeGrafter"/>
</dbReference>
<dbReference type="InterPro" id="IPR054076">
    <property type="entry name" value="ZUO1-like_ZHD"/>
</dbReference>
<dbReference type="InterPro" id="IPR036236">
    <property type="entry name" value="Znf_C2H2_sf"/>
</dbReference>
<dbReference type="AlphaFoldDB" id="A0A7R9AAN7"/>
<dbReference type="Pfam" id="PF12171">
    <property type="entry name" value="zf-C2H2_jaz"/>
    <property type="match status" value="1"/>
</dbReference>
<feature type="domain" description="C2H2-type" evidence="8">
    <location>
        <begin position="322"/>
        <end position="346"/>
    </location>
</feature>
<dbReference type="Proteomes" id="UP000677054">
    <property type="component" value="Unassembled WGS sequence"/>
</dbReference>
<dbReference type="PROSITE" id="PS50157">
    <property type="entry name" value="ZINC_FINGER_C2H2_2"/>
    <property type="match status" value="1"/>
</dbReference>
<reference evidence="9" key="1">
    <citation type="submission" date="2020-11" db="EMBL/GenBank/DDBJ databases">
        <authorList>
            <person name="Tran Van P."/>
        </authorList>
    </citation>
    <scope>NUCLEOTIDE SEQUENCE</scope>
</reference>
<feature type="compositionally biased region" description="Basic and acidic residues" evidence="6">
    <location>
        <begin position="238"/>
        <end position="251"/>
    </location>
</feature>
<feature type="domain" description="J" evidence="7">
    <location>
        <begin position="3"/>
        <end position="69"/>
    </location>
</feature>
<feature type="compositionally biased region" description="Basic residues" evidence="6">
    <location>
        <begin position="446"/>
        <end position="459"/>
    </location>
</feature>
<keyword evidence="3" id="KW-0862">Zinc</keyword>
<dbReference type="SUPFAM" id="SSF57667">
    <property type="entry name" value="beta-beta-alpha zinc fingers"/>
    <property type="match status" value="1"/>
</dbReference>
<feature type="compositionally biased region" description="Basic and acidic residues" evidence="6">
    <location>
        <begin position="428"/>
        <end position="445"/>
    </location>
</feature>
<evidence type="ECO:0000313" key="10">
    <source>
        <dbReference type="Proteomes" id="UP000677054"/>
    </source>
</evidence>
<feature type="region of interest" description="Disordered" evidence="6">
    <location>
        <begin position="380"/>
        <end position="466"/>
    </location>
</feature>
<dbReference type="OrthoDB" id="552049at2759"/>
<dbReference type="SUPFAM" id="SSF46565">
    <property type="entry name" value="Chaperone J-domain"/>
    <property type="match status" value="1"/>
</dbReference>
<dbReference type="PANTHER" id="PTHR44029">
    <property type="entry name" value="DNAJ HOMOLOG SUBFAMILY C MEMBER 21"/>
    <property type="match status" value="1"/>
</dbReference>
<dbReference type="SMART" id="SM00451">
    <property type="entry name" value="ZnF_U1"/>
    <property type="match status" value="2"/>
</dbReference>
<dbReference type="InterPro" id="IPR036869">
    <property type="entry name" value="J_dom_sf"/>
</dbReference>
<dbReference type="PRINTS" id="PR00625">
    <property type="entry name" value="JDOMAIN"/>
</dbReference>
<dbReference type="SMART" id="SM00355">
    <property type="entry name" value="ZnF_C2H2"/>
    <property type="match status" value="2"/>
</dbReference>
<feature type="compositionally biased region" description="Acidic residues" evidence="6">
    <location>
        <begin position="407"/>
        <end position="427"/>
    </location>
</feature>
<dbReference type="GO" id="GO:0003676">
    <property type="term" value="F:nucleic acid binding"/>
    <property type="evidence" value="ECO:0007669"/>
    <property type="project" value="InterPro"/>
</dbReference>
<evidence type="ECO:0000256" key="2">
    <source>
        <dbReference type="ARBA" id="ARBA00022771"/>
    </source>
</evidence>
<evidence type="ECO:0000313" key="9">
    <source>
        <dbReference type="EMBL" id="CAD7250478.1"/>
    </source>
</evidence>
<dbReference type="PROSITE" id="PS00636">
    <property type="entry name" value="DNAJ_1"/>
    <property type="match status" value="1"/>
</dbReference>
<keyword evidence="1" id="KW-0479">Metal-binding</keyword>
<dbReference type="CDD" id="cd06257">
    <property type="entry name" value="DnaJ"/>
    <property type="match status" value="1"/>
</dbReference>
<dbReference type="PANTHER" id="PTHR44029:SF1">
    <property type="entry name" value="DNAJ HOMOLOG SUBFAMILY C MEMBER 21"/>
    <property type="match status" value="1"/>
</dbReference>
<dbReference type="Pfam" id="PF21884">
    <property type="entry name" value="ZUO1-like_ZHD"/>
    <property type="match status" value="1"/>
</dbReference>
<sequence>MKCHYEVLEVARSATDEDIKKSYRRLALKWHPDKNLENPEECKTQFQTIQQAYDVLSDPQERAWYDKHREAILAEGLDENHEEKYLNIFHFFNTSCFSGFGNDDRGFYAVYREVFKTIAAEECDFMEGADDGSDVEVPEFGDSDSSYEEIVHPFYAYWMSHCTKKSYAWLDKYNIREAPNRQVLRIMEKENKKIRDKAKRKRNEEVRALIAFVRKRDPRVQEYRTRLEEKCAANARRVKEMKGKQAMERRQMMASAKEALPPWASTADLEEGLEDIEAALLAEFGEDLSPMEGEESPDESKGGEEDGEDSDSIGNSVLDEALYCIACDKIFQSSNALRSHERSKKHLLNVSILKSTLETEDIAARPNGEAEDVAEQDLLDSQLDSQEQAPKSKKKKSRRKKEKFVPLDEDETVTEEPGIEEGPCDEEPLPKQDPDKMADTEEEKPGKKRTNRKQKRKKKKDEQNQAEELTCVVCRTVCTTRNKLFKHLEETGHAVRVSR</sequence>
<dbReference type="InterPro" id="IPR013087">
    <property type="entry name" value="Znf_C2H2_type"/>
</dbReference>
<dbReference type="FunFam" id="1.10.287.110:FF:000046">
    <property type="entry name" value="dnaJ homolog subfamily C member 21"/>
    <property type="match status" value="1"/>
</dbReference>
<dbReference type="InterPro" id="IPR051964">
    <property type="entry name" value="Chaperone_stress_response"/>
</dbReference>
<dbReference type="InterPro" id="IPR022755">
    <property type="entry name" value="Znf_C2H2_jaz"/>
</dbReference>
<dbReference type="InterPro" id="IPR003604">
    <property type="entry name" value="Matrin/U1-like-C_Znf_C2H2"/>
</dbReference>
<dbReference type="GO" id="GO:0008270">
    <property type="term" value="F:zinc ion binding"/>
    <property type="evidence" value="ECO:0007669"/>
    <property type="project" value="UniProtKB-KW"/>
</dbReference>
<keyword evidence="2 5" id="KW-0863">Zinc-finger</keyword>
<dbReference type="InterPro" id="IPR001623">
    <property type="entry name" value="DnaJ_domain"/>
</dbReference>
<keyword evidence="10" id="KW-1185">Reference proteome</keyword>
<feature type="compositionally biased region" description="Basic residues" evidence="6">
    <location>
        <begin position="391"/>
        <end position="402"/>
    </location>
</feature>
<evidence type="ECO:0000256" key="1">
    <source>
        <dbReference type="ARBA" id="ARBA00022723"/>
    </source>
</evidence>
<dbReference type="SMART" id="SM00271">
    <property type="entry name" value="DnaJ"/>
    <property type="match status" value="1"/>
</dbReference>
<dbReference type="InterPro" id="IPR018253">
    <property type="entry name" value="DnaJ_domain_CS"/>
</dbReference>
<evidence type="ECO:0000259" key="8">
    <source>
        <dbReference type="PROSITE" id="PS50157"/>
    </source>
</evidence>
<dbReference type="Gene3D" id="1.10.287.110">
    <property type="entry name" value="DnaJ domain"/>
    <property type="match status" value="1"/>
</dbReference>
<protein>
    <recommendedName>
        <fullName evidence="4">DnaJ homolog subfamily C member 21</fullName>
    </recommendedName>
</protein>
<organism evidence="9">
    <name type="scientific">Darwinula stevensoni</name>
    <dbReference type="NCBI Taxonomy" id="69355"/>
    <lineage>
        <taxon>Eukaryota</taxon>
        <taxon>Metazoa</taxon>
        <taxon>Ecdysozoa</taxon>
        <taxon>Arthropoda</taxon>
        <taxon>Crustacea</taxon>
        <taxon>Oligostraca</taxon>
        <taxon>Ostracoda</taxon>
        <taxon>Podocopa</taxon>
        <taxon>Podocopida</taxon>
        <taxon>Darwinulocopina</taxon>
        <taxon>Darwinuloidea</taxon>
        <taxon>Darwinulidae</taxon>
        <taxon>Darwinula</taxon>
    </lineage>
</organism>
<feature type="region of interest" description="Disordered" evidence="6">
    <location>
        <begin position="238"/>
        <end position="261"/>
    </location>
</feature>
<evidence type="ECO:0000256" key="6">
    <source>
        <dbReference type="SAM" id="MobiDB-lite"/>
    </source>
</evidence>
<name>A0A7R9AAN7_9CRUS</name>
<dbReference type="PROSITE" id="PS50076">
    <property type="entry name" value="DNAJ_2"/>
    <property type="match status" value="1"/>
</dbReference>
<evidence type="ECO:0000256" key="4">
    <source>
        <dbReference type="ARBA" id="ARBA00074367"/>
    </source>
</evidence>
<dbReference type="EMBL" id="CAJPEV010002876">
    <property type="protein sequence ID" value="CAG0898314.1"/>
    <property type="molecule type" value="Genomic_DNA"/>
</dbReference>
<evidence type="ECO:0000259" key="7">
    <source>
        <dbReference type="PROSITE" id="PS50076"/>
    </source>
</evidence>